<keyword evidence="4" id="KW-1185">Reference proteome</keyword>
<dbReference type="Pfam" id="PF25496">
    <property type="entry name" value="URGCP"/>
    <property type="match status" value="1"/>
</dbReference>
<dbReference type="InterPro" id="IPR057365">
    <property type="entry name" value="URGCP"/>
</dbReference>
<organism evidence="3 4">
    <name type="scientific">Pelobates cultripes</name>
    <name type="common">Western spadefoot toad</name>
    <dbReference type="NCBI Taxonomy" id="61616"/>
    <lineage>
        <taxon>Eukaryota</taxon>
        <taxon>Metazoa</taxon>
        <taxon>Chordata</taxon>
        <taxon>Craniata</taxon>
        <taxon>Vertebrata</taxon>
        <taxon>Euteleostomi</taxon>
        <taxon>Amphibia</taxon>
        <taxon>Batrachia</taxon>
        <taxon>Anura</taxon>
        <taxon>Pelobatoidea</taxon>
        <taxon>Pelobatidae</taxon>
        <taxon>Pelobates</taxon>
    </lineage>
</organism>
<dbReference type="Pfam" id="PF25683">
    <property type="entry name" value="URGCP_GTPase"/>
    <property type="match status" value="1"/>
</dbReference>
<proteinExistence type="inferred from homology"/>
<dbReference type="InterPro" id="IPR058641">
    <property type="entry name" value="GVIN1_dom"/>
</dbReference>
<evidence type="ECO:0000313" key="4">
    <source>
        <dbReference type="Proteomes" id="UP001295444"/>
    </source>
</evidence>
<evidence type="ECO:0000256" key="1">
    <source>
        <dbReference type="ARBA" id="ARBA00006828"/>
    </source>
</evidence>
<dbReference type="Proteomes" id="UP001295444">
    <property type="component" value="Chromosome 07"/>
</dbReference>
<evidence type="ECO:0000313" key="3">
    <source>
        <dbReference type="EMBL" id="CAH2308102.1"/>
    </source>
</evidence>
<dbReference type="InterPro" id="IPR052986">
    <property type="entry name" value="VLIG_GTPase"/>
</dbReference>
<reference evidence="3" key="1">
    <citation type="submission" date="2022-03" db="EMBL/GenBank/DDBJ databases">
        <authorList>
            <person name="Alioto T."/>
            <person name="Alioto T."/>
            <person name="Gomez Garrido J."/>
        </authorList>
    </citation>
    <scope>NUCLEOTIDE SEQUENCE</scope>
</reference>
<accession>A0AAD1SRG1</accession>
<comment type="similarity">
    <text evidence="1">Belongs to the TRAFAC class dynamin-like GTPase superfamily. Very large inducible GTPase (VLIG) family.</text>
</comment>
<dbReference type="GO" id="GO:0005525">
    <property type="term" value="F:GTP binding"/>
    <property type="evidence" value="ECO:0007669"/>
    <property type="project" value="InterPro"/>
</dbReference>
<name>A0AAD1SRG1_PELCU</name>
<feature type="domain" description="VLIG-type G" evidence="2">
    <location>
        <begin position="603"/>
        <end position="848"/>
    </location>
</feature>
<gene>
    <name evidence="3" type="ORF">PECUL_23A013018</name>
</gene>
<dbReference type="PROSITE" id="PS51717">
    <property type="entry name" value="G_VLIG"/>
    <property type="match status" value="1"/>
</dbReference>
<dbReference type="Pfam" id="PF25974">
    <property type="entry name" value="URGCP_9th"/>
    <property type="match status" value="1"/>
</dbReference>
<dbReference type="Gene3D" id="3.40.50.300">
    <property type="entry name" value="P-loop containing nucleotide triphosphate hydrolases"/>
    <property type="match status" value="1"/>
</dbReference>
<dbReference type="PANTHER" id="PTHR14819">
    <property type="entry name" value="GTP-BINDING"/>
    <property type="match status" value="1"/>
</dbReference>
<dbReference type="SUPFAM" id="SSF52540">
    <property type="entry name" value="P-loop containing nucleoside triphosphate hydrolases"/>
    <property type="match status" value="1"/>
</dbReference>
<dbReference type="InterPro" id="IPR027417">
    <property type="entry name" value="P-loop_NTPase"/>
</dbReference>
<dbReference type="EMBL" id="OW240918">
    <property type="protein sequence ID" value="CAH2308102.1"/>
    <property type="molecule type" value="Genomic_DNA"/>
</dbReference>
<protein>
    <submittedName>
        <fullName evidence="3">Up-regulator of cell proliferation-like</fullName>
    </submittedName>
</protein>
<dbReference type="PANTHER" id="PTHR14819:SF9">
    <property type="entry name" value="UP-REGULATOR OF CELL PROLIFERATION-LIKE"/>
    <property type="match status" value="1"/>
</dbReference>
<sequence>MLSELKIDKHRISKLRLKDIIDVGCESVKDVDLQSIKDLPWHFLQKLMALNVTARNTRFNQKFVNMEGEDSNEDQDPYSVFLPITETNTSGIHPLDVLCAVLTCSDHFLQQEIVTKMSMCQFAVPLLLPVGDGSNCTFMLWAMRDIVKRWGTQSSEGSTSFVEKNVVTIKMPTFSFVRLGDFDFSKSKILNSILSPAHNAHEFFVHRDMEGANVPRKISDGLVEISWYFPKQNDNIFPGPIAVTNLRGDLKCNLKQFRLLTNISSAVFIFTEKISEREFNMLADLRGTDSSYYFIIDNTPNKEDKTKTAKYLNQLFPILKLDKSHVLVKNSQSNVTELVIKLQNIIADITKQPGKAIDLENIAQRSAEFGIQTDENSEECQKAKKHALEITKGIKDVTQWKKETMRLQGNLWKEISQTEKEMCRRKNQGEKDSESYQSELKEKCLKLRREQSQYKMTDSLIKFSSAITTLSEVEKNYFVKWMKCYLDAIGRDNLAKLRAQYKHNLKNMSPEEVKELNQQKSESSLGIEHFLRELGQFYESECAIVKEGDIKTDQRRFSHLPGIAADLLLDGFPLELIDGEASNIPLQWITDVLTELDTKTGGQCRMRVITVLGVQSTGKSTLLNTMFGLQFPVASGQCTRGAFMTLINVKKDFHEDLGCDFILVIDTEGFKNSVSTSDDQNYENDNELATLAVGLSDIAIINMAMESTAEMKDILQIVVHAFLRMTKAGKKPNCQFAHQNVSDVSAPDNTMIERIKLVEELNKMTEKAAKMETNRAKSFSDIIEYNLEEHSWYIPSLWHGVPPMASVNSGYSENICKFKRYLFNFMKKNKSNKLSKPQDIATFIKWLNNLWMEVKHEKFIFSFRNILVAEAYDNLTKNYSELEWDFRKVMQKWMIETENLIKNLPIEDLDNQLAKNIKPEMDCLLEREEQKMHDLLETYFKNGCENPTLIQQYETQYLFGIKGLRMKIETSLLQKCLEVIQIQKGKEELQRIERMYIKNIEEQVSILLEKCKQGMDPIEAMKVFETMWEEMIPALMYRPPTRRNIEQEMLKQLKTEMGNKGSSISQRLDRVIHLKDEADLFHISAEHMDYDWLTLKEFSEFEQINYKNEANDFAASLIDSCHYFVTQKVITKEDYNEIYCRDLLNMINERLTPTVADKLCTKPLFKLDLKLHILGKAVVQFQKMHNDFIQENDPKHILSNLKARYSSCFSNIVLQQNASKDCAKRFCESCLKPAIIDYINKNLGGEMVDDMLDSDDSSKYKSRSIFQYHVLKELLEKNDFKLYLEYIHRFESFARKWISENISIKYENFTHFEKIIAKIVSLIYKKIRKALKITTALECSNLEEFLGQVCKELNKELVISPNDVKTTIFNNENCTNVLQFSNDIDEFLTEMEGQIITDLKDLNTESFLSNPTLNAKEVLFKRVVGCGKQCPFCKVPCEAGGGDHDTHRASVHRQKGLARHRWVVGEMLCNATCSADIITKRKFKNRETKGEFCFYSDYQKIYPDWEIEHETSSAAYWKFVFKEFNSQFAEEYGAKPAHILEEWKTITREEALESLKEMFKVE</sequence>
<evidence type="ECO:0000259" key="2">
    <source>
        <dbReference type="PROSITE" id="PS51717"/>
    </source>
</evidence>
<dbReference type="InterPro" id="IPR030383">
    <property type="entry name" value="G_VLIG_dom"/>
</dbReference>